<dbReference type="InParanoid" id="A0A7J6JFB9"/>
<dbReference type="PANTHER" id="PTHR36423:SF2">
    <property type="entry name" value="AFR070WP"/>
    <property type="match status" value="1"/>
</dbReference>
<reference evidence="1 2" key="1">
    <citation type="submission" date="2012-08" db="EMBL/GenBank/DDBJ databases">
        <authorList>
            <person name="Gan P.H.P."/>
            <person name="Ikeda K."/>
            <person name="Irieda H."/>
            <person name="Narusaka M."/>
            <person name="O'Connell R.J."/>
            <person name="Narusaka Y."/>
            <person name="Takano Y."/>
            <person name="Kubo Y."/>
            <person name="Shirasu K."/>
        </authorList>
    </citation>
    <scope>NUCLEOTIDE SEQUENCE [LARGE SCALE GENOMIC DNA]</scope>
    <source>
        <strain evidence="1 2">Nara gc5</strain>
    </source>
</reference>
<dbReference type="SUPFAM" id="SSF143410">
    <property type="entry name" value="DOPA-like"/>
    <property type="match status" value="1"/>
</dbReference>
<dbReference type="Proteomes" id="UP000011096">
    <property type="component" value="Unassembled WGS sequence"/>
</dbReference>
<dbReference type="InterPro" id="IPR014980">
    <property type="entry name" value="DOPA_dioxygen"/>
</dbReference>
<dbReference type="GeneID" id="43615975"/>
<evidence type="ECO:0000313" key="1">
    <source>
        <dbReference type="EMBL" id="KAF4489018.1"/>
    </source>
</evidence>
<organism evidence="1 2">
    <name type="scientific">Colletotrichum fructicola (strain Nara gc5)</name>
    <name type="common">Anthracnose fungus</name>
    <name type="synonym">Colletotrichum gloeosporioides (strain Nara gc5)</name>
    <dbReference type="NCBI Taxonomy" id="1213859"/>
    <lineage>
        <taxon>Eukaryota</taxon>
        <taxon>Fungi</taxon>
        <taxon>Dikarya</taxon>
        <taxon>Ascomycota</taxon>
        <taxon>Pezizomycotina</taxon>
        <taxon>Sordariomycetes</taxon>
        <taxon>Hypocreomycetidae</taxon>
        <taxon>Glomerellales</taxon>
        <taxon>Glomerellaceae</taxon>
        <taxon>Colletotrichum</taxon>
        <taxon>Colletotrichum gloeosporioides species complex</taxon>
    </lineage>
</organism>
<keyword evidence="2" id="KW-1185">Reference proteome</keyword>
<proteinExistence type="predicted"/>
<dbReference type="AlphaFoldDB" id="A0A7J6JFB9"/>
<dbReference type="PANTHER" id="PTHR36423">
    <property type="entry name" value="AFR070WP"/>
    <property type="match status" value="1"/>
</dbReference>
<dbReference type="EMBL" id="ANPB02000002">
    <property type="protein sequence ID" value="KAF4489018.1"/>
    <property type="molecule type" value="Genomic_DNA"/>
</dbReference>
<dbReference type="RefSeq" id="XP_031888809.2">
    <property type="nucleotide sequence ID" value="XM_032031922.2"/>
</dbReference>
<dbReference type="GO" id="GO:0051213">
    <property type="term" value="F:dioxygenase activity"/>
    <property type="evidence" value="ECO:0007669"/>
    <property type="project" value="UniProtKB-KW"/>
</dbReference>
<accession>A0A7J6JFB9</accession>
<protein>
    <submittedName>
        <fullName evidence="1">DOPA 4,5-dioxygenase</fullName>
    </submittedName>
</protein>
<keyword evidence="1" id="KW-0223">Dioxygenase</keyword>
<dbReference type="Pfam" id="PF08883">
    <property type="entry name" value="DOPA_dioxygen"/>
    <property type="match status" value="1"/>
</dbReference>
<reference evidence="1 2" key="2">
    <citation type="submission" date="2020-04" db="EMBL/GenBank/DDBJ databases">
        <title>Genome sequencing and assembly of multiple isolates from the Colletotrichum gloeosporioides species complex.</title>
        <authorList>
            <person name="Gan P."/>
            <person name="Shirasu K."/>
        </authorList>
    </citation>
    <scope>NUCLEOTIDE SEQUENCE [LARGE SCALE GENOMIC DNA]</scope>
    <source>
        <strain evidence="1 2">Nara gc5</strain>
    </source>
</reference>
<keyword evidence="1" id="KW-0560">Oxidoreductase</keyword>
<gene>
    <name evidence="1" type="primary">DODA-2</name>
    <name evidence="1" type="ORF">CGGC5_v003000</name>
</gene>
<dbReference type="InterPro" id="IPR023389">
    <property type="entry name" value="DOPA-like_sf"/>
</dbReference>
<dbReference type="Gene3D" id="3.30.70.1240">
    <property type="entry name" value="DOPA-like domains"/>
    <property type="match status" value="1"/>
</dbReference>
<dbReference type="OrthoDB" id="9970095at2759"/>
<evidence type="ECO:0000313" key="2">
    <source>
        <dbReference type="Proteomes" id="UP000011096"/>
    </source>
</evidence>
<comment type="caution">
    <text evidence="1">The sequence shown here is derived from an EMBL/GenBank/DDBJ whole genome shotgun (WGS) entry which is preliminary data.</text>
</comment>
<sequence>MTMVTQSTLPAPQDDLKTVVESRTREWHFHIYFLLQSPTETARALALRDAVLRLRRDGAFVAVPLFRVNEYPISPHPAGSYEIWVPDSSFSDVFYYLASNRGNLSVLVHPLTSKQRRDHESSNAWMGNPWPIYLDSLPRDGEIPLQYPELGLGWSTSPEQEISLEERRKRGAELEALLANDSEAAPAPKD</sequence>
<name>A0A7J6JFB9_COLFN</name>